<dbReference type="Pfam" id="PF13738">
    <property type="entry name" value="Pyr_redox_3"/>
    <property type="match status" value="1"/>
</dbReference>
<organism evidence="1 2">
    <name type="scientific">Candidatus Nitronauta litoralis</name>
    <dbReference type="NCBI Taxonomy" id="2705533"/>
    <lineage>
        <taxon>Bacteria</taxon>
        <taxon>Pseudomonadati</taxon>
        <taxon>Nitrospinota/Tectimicrobiota group</taxon>
        <taxon>Nitrospinota</taxon>
        <taxon>Nitrospinia</taxon>
        <taxon>Nitrospinales</taxon>
        <taxon>Nitrospinaceae</taxon>
        <taxon>Candidatus Nitronauta</taxon>
    </lineage>
</organism>
<proteinExistence type="predicted"/>
<sequence length="81" mass="8996">MLDFNSIAIGVLPFFSMEVKHPTGVEYASLLREVANFFELLIREKTDVKRVTPSSGKVAVMEQPFLQIVHGTCGNIGTQNK</sequence>
<dbReference type="EMBL" id="CP048685">
    <property type="protein sequence ID" value="QPJ63377.1"/>
    <property type="molecule type" value="Genomic_DNA"/>
</dbReference>
<reference evidence="1 2" key="1">
    <citation type="submission" date="2020-02" db="EMBL/GenBank/DDBJ databases">
        <title>Genomic and physiological characterization of two novel Nitrospinaceae genera.</title>
        <authorList>
            <person name="Mueller A.J."/>
            <person name="Jung M.-Y."/>
            <person name="Strachan C.R."/>
            <person name="Herbold C.W."/>
            <person name="Kirkegaard R.H."/>
            <person name="Daims H."/>
        </authorList>
    </citation>
    <scope>NUCLEOTIDE SEQUENCE [LARGE SCALE GENOMIC DNA]</scope>
    <source>
        <strain evidence="1">EB</strain>
    </source>
</reference>
<gene>
    <name evidence="1" type="ORF">G3M70_16430</name>
</gene>
<protein>
    <submittedName>
        <fullName evidence="1">NAD(P)-binding domain-containing protein</fullName>
    </submittedName>
</protein>
<dbReference type="Gene3D" id="3.50.50.60">
    <property type="entry name" value="FAD/NAD(P)-binding domain"/>
    <property type="match status" value="1"/>
</dbReference>
<evidence type="ECO:0000313" key="2">
    <source>
        <dbReference type="Proteomes" id="UP000594688"/>
    </source>
</evidence>
<dbReference type="AlphaFoldDB" id="A0A7T0BYR6"/>
<evidence type="ECO:0000313" key="1">
    <source>
        <dbReference type="EMBL" id="QPJ63377.1"/>
    </source>
</evidence>
<dbReference type="Proteomes" id="UP000594688">
    <property type="component" value="Chromosome"/>
</dbReference>
<accession>A0A7T0BYR6</accession>
<name>A0A7T0BYR6_9BACT</name>
<dbReference type="KEGG" id="nli:G3M70_16430"/>
<dbReference type="InterPro" id="IPR036188">
    <property type="entry name" value="FAD/NAD-bd_sf"/>
</dbReference>